<dbReference type="Proteomes" id="UP000008549">
    <property type="component" value="Unassembled WGS sequence"/>
</dbReference>
<proteinExistence type="predicted"/>
<feature type="compositionally biased region" description="Basic and acidic residues" evidence="1">
    <location>
        <begin position="88"/>
        <end position="104"/>
    </location>
</feature>
<feature type="compositionally biased region" description="Polar residues" evidence="1">
    <location>
        <begin position="120"/>
        <end position="134"/>
    </location>
</feature>
<protein>
    <submittedName>
        <fullName evidence="2">Protein CBG15048</fullName>
    </submittedName>
</protein>
<accession>A8XLA1</accession>
<reference evidence="2 3" key="1">
    <citation type="journal article" date="2003" name="PLoS Biol.">
        <title>The genome sequence of Caenorhabditis briggsae: a platform for comparative genomics.</title>
        <authorList>
            <person name="Stein L.D."/>
            <person name="Bao Z."/>
            <person name="Blasiar D."/>
            <person name="Blumenthal T."/>
            <person name="Brent M.R."/>
            <person name="Chen N."/>
            <person name="Chinwalla A."/>
            <person name="Clarke L."/>
            <person name="Clee C."/>
            <person name="Coghlan A."/>
            <person name="Coulson A."/>
            <person name="D'Eustachio P."/>
            <person name="Fitch D.H."/>
            <person name="Fulton L.A."/>
            <person name="Fulton R.E."/>
            <person name="Griffiths-Jones S."/>
            <person name="Harris T.W."/>
            <person name="Hillier L.W."/>
            <person name="Kamath R."/>
            <person name="Kuwabara P.E."/>
            <person name="Mardis E.R."/>
            <person name="Marra M.A."/>
            <person name="Miner T.L."/>
            <person name="Minx P."/>
            <person name="Mullikin J.C."/>
            <person name="Plumb R.W."/>
            <person name="Rogers J."/>
            <person name="Schein J.E."/>
            <person name="Sohrmann M."/>
            <person name="Spieth J."/>
            <person name="Stajich J.E."/>
            <person name="Wei C."/>
            <person name="Willey D."/>
            <person name="Wilson R.K."/>
            <person name="Durbin R."/>
            <person name="Waterston R.H."/>
        </authorList>
    </citation>
    <scope>NUCLEOTIDE SEQUENCE [LARGE SCALE GENOMIC DNA]</scope>
    <source>
        <strain evidence="2 3">AF16</strain>
    </source>
</reference>
<evidence type="ECO:0000313" key="4">
    <source>
        <dbReference type="WormBase" id="CBG15048"/>
    </source>
</evidence>
<dbReference type="GeneID" id="8574849"/>
<gene>
    <name evidence="2 4" type="ORF">CBG15048</name>
    <name evidence="2" type="ORF">CBG_15048</name>
</gene>
<evidence type="ECO:0000256" key="1">
    <source>
        <dbReference type="SAM" id="MobiDB-lite"/>
    </source>
</evidence>
<organism evidence="2 3">
    <name type="scientific">Caenorhabditis briggsae</name>
    <dbReference type="NCBI Taxonomy" id="6238"/>
    <lineage>
        <taxon>Eukaryota</taxon>
        <taxon>Metazoa</taxon>
        <taxon>Ecdysozoa</taxon>
        <taxon>Nematoda</taxon>
        <taxon>Chromadorea</taxon>
        <taxon>Rhabditida</taxon>
        <taxon>Rhabditina</taxon>
        <taxon>Rhabditomorpha</taxon>
        <taxon>Rhabditoidea</taxon>
        <taxon>Rhabditidae</taxon>
        <taxon>Peloderinae</taxon>
        <taxon>Caenorhabditis</taxon>
    </lineage>
</organism>
<dbReference type="eggNOG" id="ENOG502TKBJ">
    <property type="taxonomic scope" value="Eukaryota"/>
</dbReference>
<dbReference type="WormBase" id="CBG15048">
    <property type="protein sequence ID" value="CBP18298"/>
    <property type="gene ID" value="WBGene00035396"/>
</dbReference>
<keyword evidence="3" id="KW-1185">Reference proteome</keyword>
<dbReference type="CTD" id="8574849"/>
<dbReference type="PANTHER" id="PTHR23015:SF4">
    <property type="entry name" value="DUF38 DOMAIN-CONTAINING PROTEIN-RELATED"/>
    <property type="match status" value="1"/>
</dbReference>
<dbReference type="InParanoid" id="A8XLA1"/>
<dbReference type="RefSeq" id="XP_002632852.2">
    <property type="nucleotide sequence ID" value="XM_002632806.2"/>
</dbReference>
<dbReference type="InterPro" id="IPR040161">
    <property type="entry name" value="FB224"/>
</dbReference>
<name>A8XLA1_CAEBR</name>
<dbReference type="AlphaFoldDB" id="A8XLA1"/>
<sequence>MNEPANRINYGTFLRDLYHKRYPVLKSHRLLRVEIARSEPAPAQPEILNPIRRGTKRKLALETEATSSKKPRQDSIEGLNQDEDVEEHNEIPSVEHSEVKARSPEEEDVEEIPNIVRAESISQKPEGSPATSTSSEDEEVVGSYEQKEYVDDVNDRIKIGLVRIIFERLAKEEMAKIERDNVNIKDLLFFRSISSTCCKIAESFELPIQKLKLVIHRQCVEIKIWNNQNSLTILEYHDSDENDGTKYETLAAFDFFFLLRSPGIQLARLGFKIAPFEDKDELCYTNVSLLRIIVGLLKRRVDEQSIHLNKLAYMYSREDVFGLGRKPRTDYLDEIVKFMKPRILECFKLRTWDDTRVVNSEKYRDQLALAIAEGENEQLIGGVYLTEQWKKATRLDIRDKLIIKHWNYFADFKEIRMLSLSPEDVNEAQSDLMDDRKQAYTILVTNSLKLEGIKTELENIGEFSKNPNSPNFEFPLEFTREEKDGRVFVTNISSNRVQVTVREIDQNANDASMNRNHVFHKKPKILRTHLEPRFAAKCSIREAHREVCWMIRTNQLPTNVVVTGGLIYNREPQSNNTLVTVASDRNSGTVGVSEARPVEVQKEEKELRVDAVKRRTIMDNERKQGVEKYKNEGIHEIQITKIRDSYENLTMKLFKALDRDTGRLIRTQEDLLNILFHRRHSQKCYKASKNYQFQLEKLKFTVGYTDVKLEITMKDSPEVTTLEYWCQGQDRCAVVYGATRFYLDKSCDEVSAVDLYFLLKHPLLRLPELEFAIEPYDLEYDHFPDISAIAIVGLLLMNKRSCQTHVKKLGYMFTRESMFMDKLSTFSLDTSVLAQMLIHLPSRYLHELSLRVWNDSELIAGDRELELIVSDLVERNKVMELQLDGLVLSRSAWKHAKVLNVEDRLMAKDWTKFLHFETVCVLNMDAKRILHAKNIFQQKDMLPGNGFTIQVGDDMNLLEIQNYLIAERINVRREENELSVSCLTNDDKKWIFFKIDNRKIVVTHRKKRRGEVEVYN</sequence>
<reference evidence="2 3" key="2">
    <citation type="journal article" date="2011" name="PLoS Genet.">
        <title>Caenorhabditis briggsae recombinant inbred line genotypes reveal inter-strain incompatibility and the evolution of recombination.</title>
        <authorList>
            <person name="Ross J.A."/>
            <person name="Koboldt D.C."/>
            <person name="Staisch J.E."/>
            <person name="Chamberlin H.M."/>
            <person name="Gupta B.P."/>
            <person name="Miller R.D."/>
            <person name="Baird S.E."/>
            <person name="Haag E.S."/>
        </authorList>
    </citation>
    <scope>NUCLEOTIDE SEQUENCE [LARGE SCALE GENOMIC DNA]</scope>
    <source>
        <strain evidence="2 3">AF16</strain>
    </source>
</reference>
<dbReference type="PANTHER" id="PTHR23015">
    <property type="entry name" value="UNCHARACTERIZED C.ELEGANS PROTEIN"/>
    <property type="match status" value="1"/>
</dbReference>
<dbReference type="KEGG" id="cbr:CBG_15048"/>
<evidence type="ECO:0000313" key="2">
    <source>
        <dbReference type="EMBL" id="CAP33426.2"/>
    </source>
</evidence>
<evidence type="ECO:0000313" key="3">
    <source>
        <dbReference type="Proteomes" id="UP000008549"/>
    </source>
</evidence>
<dbReference type="HOGENOM" id="CLU_296877_0_0_1"/>
<feature type="region of interest" description="Disordered" evidence="1">
    <location>
        <begin position="61"/>
        <end position="143"/>
    </location>
</feature>
<dbReference type="EMBL" id="HE600932">
    <property type="protein sequence ID" value="CAP33426.2"/>
    <property type="molecule type" value="Genomic_DNA"/>
</dbReference>